<evidence type="ECO:0000256" key="7">
    <source>
        <dbReference type="RuleBase" id="RU364126"/>
    </source>
</evidence>
<evidence type="ECO:0000256" key="6">
    <source>
        <dbReference type="ARBA" id="ARBA00022840"/>
    </source>
</evidence>
<evidence type="ECO:0000256" key="3">
    <source>
        <dbReference type="ARBA" id="ARBA00022679"/>
    </source>
</evidence>
<evidence type="ECO:0000256" key="4">
    <source>
        <dbReference type="ARBA" id="ARBA00022741"/>
    </source>
</evidence>
<dbReference type="KEGG" id="nlo:107217247"/>
<accession>A0A6J0B7L5</accession>
<feature type="compositionally biased region" description="Polar residues" evidence="8">
    <location>
        <begin position="446"/>
        <end position="460"/>
    </location>
</feature>
<gene>
    <name evidence="10" type="primary">LOC107217247</name>
</gene>
<evidence type="ECO:0000313" key="9">
    <source>
        <dbReference type="Proteomes" id="UP000829291"/>
    </source>
</evidence>
<keyword evidence="4 7" id="KW-0547">Nucleotide-binding</keyword>
<dbReference type="GeneID" id="107217247"/>
<dbReference type="RefSeq" id="XP_015510166.2">
    <property type="nucleotide sequence ID" value="XM_015654680.2"/>
</dbReference>
<name>A0A6J0B7L5_NEOLC</name>
<comment type="catalytic activity">
    <reaction evidence="7">
        <text>1D-myo-inositol 1,3,4,5,6-pentakisphosphate + ATP = 1D-myo-inositol hexakisphosphate + ADP + H(+)</text>
        <dbReference type="Rhea" id="RHEA:20313"/>
        <dbReference type="ChEBI" id="CHEBI:15378"/>
        <dbReference type="ChEBI" id="CHEBI:30616"/>
        <dbReference type="ChEBI" id="CHEBI:57733"/>
        <dbReference type="ChEBI" id="CHEBI:58130"/>
        <dbReference type="ChEBI" id="CHEBI:456216"/>
        <dbReference type="EC" id="2.7.1.158"/>
    </reaction>
</comment>
<reference evidence="10" key="1">
    <citation type="submission" date="2025-08" db="UniProtKB">
        <authorList>
            <consortium name="RefSeq"/>
        </authorList>
    </citation>
    <scope>IDENTIFICATION</scope>
    <source>
        <tissue evidence="10">Thorax and Abdomen</tissue>
    </source>
</reference>
<dbReference type="GO" id="GO:0035299">
    <property type="term" value="F:inositol-1,3,4,5,6-pentakisphosphate 2-kinase activity"/>
    <property type="evidence" value="ECO:0007669"/>
    <property type="project" value="UniProtKB-EC"/>
</dbReference>
<dbReference type="PANTHER" id="PTHR14456">
    <property type="entry name" value="INOSITOL POLYPHOSPHATE KINASE 1"/>
    <property type="match status" value="1"/>
</dbReference>
<dbReference type="Pfam" id="PF06090">
    <property type="entry name" value="Ins_P5_2-kin"/>
    <property type="match status" value="1"/>
</dbReference>
<dbReference type="OrthoDB" id="272370at2759"/>
<comment type="domain">
    <text evidence="7">The EXKPK motif is conserved in inositol-pentakisphosphate 2-kinases of both family 1 and 2.</text>
</comment>
<dbReference type="PANTHER" id="PTHR14456:SF2">
    <property type="entry name" value="INOSITOL-PENTAKISPHOSPHATE 2-KINASE"/>
    <property type="match status" value="1"/>
</dbReference>
<evidence type="ECO:0000256" key="5">
    <source>
        <dbReference type="ARBA" id="ARBA00022777"/>
    </source>
</evidence>
<comment type="similarity">
    <text evidence="1">Belongs to the IPK1 type 2 family.</text>
</comment>
<keyword evidence="9" id="KW-1185">Reference proteome</keyword>
<keyword evidence="6 7" id="KW-0067">ATP-binding</keyword>
<dbReference type="GO" id="GO:0005634">
    <property type="term" value="C:nucleus"/>
    <property type="evidence" value="ECO:0007669"/>
    <property type="project" value="TreeGrafter"/>
</dbReference>
<dbReference type="Gene3D" id="3.30.200.110">
    <property type="entry name" value="Inositol-pentakisphosphate 2-kinase, N-lobe"/>
    <property type="match status" value="1"/>
</dbReference>
<feature type="region of interest" description="Disordered" evidence="8">
    <location>
        <begin position="444"/>
        <end position="481"/>
    </location>
</feature>
<keyword evidence="3 7" id="KW-0808">Transferase</keyword>
<evidence type="ECO:0000256" key="1">
    <source>
        <dbReference type="ARBA" id="ARBA00007229"/>
    </source>
</evidence>
<evidence type="ECO:0000256" key="8">
    <source>
        <dbReference type="SAM" id="MobiDB-lite"/>
    </source>
</evidence>
<keyword evidence="5 7" id="KW-0418">Kinase</keyword>
<protein>
    <recommendedName>
        <fullName evidence="2 7">Inositol-pentakisphosphate 2-kinase</fullName>
        <ecNumber evidence="2 7">2.7.1.158</ecNumber>
    </recommendedName>
</protein>
<sequence length="587" mass="67366">MYNRRLASQLSLISDGKTRMVLNEGSSSGETWIREIDAAERAKQKNDRAWKFVLDQIFIAGDRRSVKECVYRGEGNANLVLALPCERKVVRFRKSLPGKADPDGGEARTRQENQFLRVVILRFLGEYVQPPEIIRGRPEDMALLSEAIRSLRPESRRGKDIVEEYVTKYVDYAFLPAKLTDSLQQYHCSRPTFCVEIKPKQGFRHESDEQFQRCTYCLTQYSKMNSGVIKSRSTYCPFDLFSGDAERMKKSIHGLLKSPQNNLRIFKNGNIIYDCNSNPDDLEYILGEWFVASRYRSMEQYLKIFVRLVSTALLREFHHTPMNESAYCPLARISSQDCDNETRIEQELVVKAKKLLYLSDYECNFIGGDLLPDSVLGRIRRMQQLPYYSTDIVYKIYLKYIRIWNDNSIYSSMIRMHSSKKNELPIRIEELCERCESARTKDASSAAYSSVNPSESTNTLKPKIPGKNGNNSTASADFRSNKLDRNLDETEGEINIVITNDELRALQNYLLATTAKDCSILMAFQEIDSACIPNVAEPNVVETDQLSFLVNVGILDVDPKSIHCIKKHRKRDINVLVSVTKILEKEV</sequence>
<dbReference type="Proteomes" id="UP000829291">
    <property type="component" value="Chromosome 5"/>
</dbReference>
<dbReference type="InterPro" id="IPR043001">
    <property type="entry name" value="IP5_2-K_N_lobe"/>
</dbReference>
<comment type="function">
    <text evidence="7">Phosphorylates Ins(1,3,4,5,6)P5 at position 2 to form Ins(1,2,3,4,5,6)P6 (InsP6 or phytate).</text>
</comment>
<dbReference type="GO" id="GO:0005524">
    <property type="term" value="F:ATP binding"/>
    <property type="evidence" value="ECO:0007669"/>
    <property type="project" value="UniProtKB-KW"/>
</dbReference>
<dbReference type="EC" id="2.7.1.158" evidence="2 7"/>
<evidence type="ECO:0000256" key="2">
    <source>
        <dbReference type="ARBA" id="ARBA00012023"/>
    </source>
</evidence>
<dbReference type="InParanoid" id="A0A6J0B7L5"/>
<proteinExistence type="inferred from homology"/>
<evidence type="ECO:0000313" key="10">
    <source>
        <dbReference type="RefSeq" id="XP_015510166.2"/>
    </source>
</evidence>
<dbReference type="InterPro" id="IPR009286">
    <property type="entry name" value="Ins_P5_2-kin"/>
</dbReference>
<organism evidence="10">
    <name type="scientific">Neodiprion lecontei</name>
    <name type="common">Redheaded pine sawfly</name>
    <dbReference type="NCBI Taxonomy" id="441921"/>
    <lineage>
        <taxon>Eukaryota</taxon>
        <taxon>Metazoa</taxon>
        <taxon>Ecdysozoa</taxon>
        <taxon>Arthropoda</taxon>
        <taxon>Hexapoda</taxon>
        <taxon>Insecta</taxon>
        <taxon>Pterygota</taxon>
        <taxon>Neoptera</taxon>
        <taxon>Endopterygota</taxon>
        <taxon>Hymenoptera</taxon>
        <taxon>Tenthredinoidea</taxon>
        <taxon>Diprionidae</taxon>
        <taxon>Diprioninae</taxon>
        <taxon>Neodiprion</taxon>
    </lineage>
</organism>
<dbReference type="AlphaFoldDB" id="A0A6J0B7L5"/>
<dbReference type="GO" id="GO:0032958">
    <property type="term" value="P:inositol phosphate biosynthetic process"/>
    <property type="evidence" value="ECO:0007669"/>
    <property type="project" value="TreeGrafter"/>
</dbReference>